<sequence>MARYAGREPVRRLATLIERAVGRLHDRAAARGCGGLQVGAVRRHVSAAV</sequence>
<protein>
    <submittedName>
        <fullName evidence="1">Uncharacterized protein</fullName>
    </submittedName>
</protein>
<dbReference type="EMBL" id="CADCTC010000309">
    <property type="protein sequence ID" value="CAA9303950.1"/>
    <property type="molecule type" value="Genomic_DNA"/>
</dbReference>
<reference evidence="1" key="1">
    <citation type="submission" date="2020-02" db="EMBL/GenBank/DDBJ databases">
        <authorList>
            <person name="Meier V. D."/>
        </authorList>
    </citation>
    <scope>NUCLEOTIDE SEQUENCE</scope>
    <source>
        <strain evidence="1">AVDCRST_MAG77</strain>
    </source>
</reference>
<name>A0A6J4KG05_9CHLR</name>
<gene>
    <name evidence="1" type="ORF">AVDCRST_MAG77-5878</name>
</gene>
<accession>A0A6J4KG05</accession>
<dbReference type="AlphaFoldDB" id="A0A6J4KG05"/>
<proteinExistence type="predicted"/>
<evidence type="ECO:0000313" key="1">
    <source>
        <dbReference type="EMBL" id="CAA9303950.1"/>
    </source>
</evidence>
<organism evidence="1">
    <name type="scientific">uncultured Chloroflexota bacterium</name>
    <dbReference type="NCBI Taxonomy" id="166587"/>
    <lineage>
        <taxon>Bacteria</taxon>
        <taxon>Bacillati</taxon>
        <taxon>Chloroflexota</taxon>
        <taxon>environmental samples</taxon>
    </lineage>
</organism>